<dbReference type="Proteomes" id="UP000830236">
    <property type="component" value="Chromosome"/>
</dbReference>
<dbReference type="GO" id="GO:0016887">
    <property type="term" value="F:ATP hydrolysis activity"/>
    <property type="evidence" value="ECO:0007669"/>
    <property type="project" value="InterPro"/>
</dbReference>
<evidence type="ECO:0000313" key="3">
    <source>
        <dbReference type="EMBL" id="UQF79587.1"/>
    </source>
</evidence>
<reference evidence="3" key="1">
    <citation type="submission" date="2022-05" db="EMBL/GenBank/DDBJ databases">
        <title>Using nanopore sequencing to obtain complete genomes from saliva samples.</title>
        <authorList>
            <person name="Baker J.L."/>
        </authorList>
    </citation>
    <scope>NUCLEOTIDE SEQUENCE</scope>
    <source>
        <strain evidence="3">JCVI-JB-Ag32</strain>
    </source>
</reference>
<dbReference type="PANTHER" id="PTHR32182">
    <property type="entry name" value="DNA REPLICATION AND REPAIR PROTEIN RECF"/>
    <property type="match status" value="1"/>
</dbReference>
<evidence type="ECO:0000313" key="4">
    <source>
        <dbReference type="Proteomes" id="UP000830236"/>
    </source>
</evidence>
<dbReference type="GO" id="GO:0006302">
    <property type="term" value="P:double-strand break repair"/>
    <property type="evidence" value="ECO:0007669"/>
    <property type="project" value="InterPro"/>
</dbReference>
<accession>A0A9E7AQV4</accession>
<dbReference type="InterPro" id="IPR027417">
    <property type="entry name" value="P-loop_NTPase"/>
</dbReference>
<sequence length="270" mass="30141">MHISHLSFKGIRGYSTEVSFDLSPTTNYFVGENNSGKSSILDAINYLRNNTNTPEDTFTIGIDKSYVEATLSFAPDEAKETLGDEYKKLENFFSHSNNRETLHIRRQSYEDTVVNSKTGKKSNITTKHILIHNPESEKFENPTGIAALVQRLFDTCFIYADEQVANHADMTKTKTLGKLISEQLSSIEEGTPWQQYMASHAALFESTGSGTVQEQLQTTAERVSALMSEQYGDTSITFAFTPPETQALLKSGQVFISEPQEPVAKMALRI</sequence>
<dbReference type="SUPFAM" id="SSF52540">
    <property type="entry name" value="P-loop containing nucleoside triphosphate hydrolases"/>
    <property type="match status" value="1"/>
</dbReference>
<dbReference type="Pfam" id="PF13175">
    <property type="entry name" value="AAA_15"/>
    <property type="match status" value="1"/>
</dbReference>
<proteinExistence type="predicted"/>
<keyword evidence="1" id="KW-0742">SOS response</keyword>
<dbReference type="GO" id="GO:0000731">
    <property type="term" value="P:DNA synthesis involved in DNA repair"/>
    <property type="evidence" value="ECO:0007669"/>
    <property type="project" value="TreeGrafter"/>
</dbReference>
<dbReference type="EMBL" id="CP097095">
    <property type="protein sequence ID" value="UQF79587.1"/>
    <property type="molecule type" value="Genomic_DNA"/>
</dbReference>
<gene>
    <name evidence="3" type="ORF">M3I41_08430</name>
</gene>
<dbReference type="InterPro" id="IPR041685">
    <property type="entry name" value="AAA_GajA/Old/RecF-like"/>
</dbReference>
<protein>
    <submittedName>
        <fullName evidence="3">AAA family ATPase</fullName>
    </submittedName>
</protein>
<feature type="domain" description="Endonuclease GajA/Old nuclease/RecF-like AAA" evidence="2">
    <location>
        <begin position="1"/>
        <end position="134"/>
    </location>
</feature>
<dbReference type="Gene3D" id="3.40.50.300">
    <property type="entry name" value="P-loop containing nucleotide triphosphate hydrolases"/>
    <property type="match status" value="1"/>
</dbReference>
<organism evidence="3 4">
    <name type="scientific">Actinomyces graevenitzii</name>
    <dbReference type="NCBI Taxonomy" id="55565"/>
    <lineage>
        <taxon>Bacteria</taxon>
        <taxon>Bacillati</taxon>
        <taxon>Actinomycetota</taxon>
        <taxon>Actinomycetes</taxon>
        <taxon>Actinomycetales</taxon>
        <taxon>Actinomycetaceae</taxon>
        <taxon>Actinomyces</taxon>
    </lineage>
</organism>
<name>A0A9E7AQV4_9ACTO</name>
<evidence type="ECO:0000259" key="2">
    <source>
        <dbReference type="Pfam" id="PF13175"/>
    </source>
</evidence>
<dbReference type="AlphaFoldDB" id="A0A9E7AQV4"/>
<keyword evidence="1" id="KW-0227">DNA damage</keyword>
<dbReference type="PANTHER" id="PTHR32182:SF22">
    <property type="entry name" value="ATP-DEPENDENT ENDONUCLEASE, OLD FAMILY-RELATED"/>
    <property type="match status" value="1"/>
</dbReference>
<dbReference type="GO" id="GO:0009432">
    <property type="term" value="P:SOS response"/>
    <property type="evidence" value="ECO:0007669"/>
    <property type="project" value="UniProtKB-KW"/>
</dbReference>
<evidence type="ECO:0000256" key="1">
    <source>
        <dbReference type="ARBA" id="ARBA00023236"/>
    </source>
</evidence>
<dbReference type="KEGG" id="agh:M3I41_08430"/>